<dbReference type="PANTHER" id="PTHR34606:SF15">
    <property type="entry name" value="BON DOMAIN-CONTAINING PROTEIN"/>
    <property type="match status" value="1"/>
</dbReference>
<organism evidence="3 4">
    <name type="scientific">Jeongeupia chitinilytica</name>
    <dbReference type="NCBI Taxonomy" id="1041641"/>
    <lineage>
        <taxon>Bacteria</taxon>
        <taxon>Pseudomonadati</taxon>
        <taxon>Pseudomonadota</taxon>
        <taxon>Betaproteobacteria</taxon>
        <taxon>Neisseriales</taxon>
        <taxon>Chitinibacteraceae</taxon>
        <taxon>Jeongeupia</taxon>
    </lineage>
</organism>
<keyword evidence="1" id="KW-0732">Signal</keyword>
<dbReference type="InterPro" id="IPR007055">
    <property type="entry name" value="BON_dom"/>
</dbReference>
<feature type="chain" id="PRO_5046219776" description="BON domain-containing protein" evidence="1">
    <location>
        <begin position="23"/>
        <end position="105"/>
    </location>
</feature>
<dbReference type="RefSeq" id="WP_189462152.1">
    <property type="nucleotide sequence ID" value="NZ_BMYO01000010.1"/>
</dbReference>
<evidence type="ECO:0000256" key="1">
    <source>
        <dbReference type="SAM" id="SignalP"/>
    </source>
</evidence>
<accession>A0ABQ3H5X6</accession>
<sequence>MKTRTKTALIATLLSLGLYAHAAVATGSAGPSDPQIARATTVALQQNKQLKAFDLHAVSHNGVVTLKGTVDTPSTGALAVSVASGIDGVRDIRSDMQLPGGPLKI</sequence>
<dbReference type="Pfam" id="PF04972">
    <property type="entry name" value="BON"/>
    <property type="match status" value="1"/>
</dbReference>
<evidence type="ECO:0000313" key="3">
    <source>
        <dbReference type="EMBL" id="GHD68519.1"/>
    </source>
</evidence>
<keyword evidence="4" id="KW-1185">Reference proteome</keyword>
<feature type="domain" description="BON" evidence="2">
    <location>
        <begin position="32"/>
        <end position="100"/>
    </location>
</feature>
<evidence type="ECO:0000313" key="4">
    <source>
        <dbReference type="Proteomes" id="UP000604737"/>
    </source>
</evidence>
<proteinExistence type="predicted"/>
<dbReference type="Proteomes" id="UP000604737">
    <property type="component" value="Unassembled WGS sequence"/>
</dbReference>
<reference evidence="4" key="1">
    <citation type="journal article" date="2019" name="Int. J. Syst. Evol. Microbiol.">
        <title>The Global Catalogue of Microorganisms (GCM) 10K type strain sequencing project: providing services to taxonomists for standard genome sequencing and annotation.</title>
        <authorList>
            <consortium name="The Broad Institute Genomics Platform"/>
            <consortium name="The Broad Institute Genome Sequencing Center for Infectious Disease"/>
            <person name="Wu L."/>
            <person name="Ma J."/>
        </authorList>
    </citation>
    <scope>NUCLEOTIDE SEQUENCE [LARGE SCALE GENOMIC DNA]</scope>
    <source>
        <strain evidence="4">KCTC 23701</strain>
    </source>
</reference>
<protein>
    <recommendedName>
        <fullName evidence="2">BON domain-containing protein</fullName>
    </recommendedName>
</protein>
<feature type="signal peptide" evidence="1">
    <location>
        <begin position="1"/>
        <end position="22"/>
    </location>
</feature>
<dbReference type="Gene3D" id="3.30.1340.30">
    <property type="match status" value="1"/>
</dbReference>
<name>A0ABQ3H5X6_9NEIS</name>
<dbReference type="InterPro" id="IPR051686">
    <property type="entry name" value="Lipoprotein_DolP"/>
</dbReference>
<comment type="caution">
    <text evidence="3">The sequence shown here is derived from an EMBL/GenBank/DDBJ whole genome shotgun (WGS) entry which is preliminary data.</text>
</comment>
<gene>
    <name evidence="3" type="ORF">GCM10007350_34010</name>
</gene>
<evidence type="ECO:0000259" key="2">
    <source>
        <dbReference type="PROSITE" id="PS50914"/>
    </source>
</evidence>
<dbReference type="EMBL" id="BMYO01000010">
    <property type="protein sequence ID" value="GHD68519.1"/>
    <property type="molecule type" value="Genomic_DNA"/>
</dbReference>
<dbReference type="PANTHER" id="PTHR34606">
    <property type="entry name" value="BON DOMAIN-CONTAINING PROTEIN"/>
    <property type="match status" value="1"/>
</dbReference>
<dbReference type="PROSITE" id="PS50914">
    <property type="entry name" value="BON"/>
    <property type="match status" value="1"/>
</dbReference>